<dbReference type="AlphaFoldDB" id="A0A3N1VIN4"/>
<dbReference type="RefSeq" id="WP_245994267.1">
    <property type="nucleotide sequence ID" value="NZ_RJVA01000010.1"/>
</dbReference>
<dbReference type="Gene3D" id="3.40.220.10">
    <property type="entry name" value="Leucine Aminopeptidase, subunit E, domain 1"/>
    <property type="match status" value="1"/>
</dbReference>
<protein>
    <submittedName>
        <fullName evidence="2">O-acetyl-ADP-ribose deacetylase (Regulator of RNase III)</fullName>
    </submittedName>
</protein>
<dbReference type="CDD" id="cd02907">
    <property type="entry name" value="Macro_Af1521_BAL-like"/>
    <property type="match status" value="1"/>
</dbReference>
<evidence type="ECO:0000259" key="1">
    <source>
        <dbReference type="PROSITE" id="PS51154"/>
    </source>
</evidence>
<dbReference type="PANTHER" id="PTHR11106:SF111">
    <property type="entry name" value="MACRO DOMAIN-CONTAINING PROTEIN"/>
    <property type="match status" value="1"/>
</dbReference>
<accession>A0A3N1VIN4</accession>
<dbReference type="SUPFAM" id="SSF52949">
    <property type="entry name" value="Macro domain-like"/>
    <property type="match status" value="1"/>
</dbReference>
<dbReference type="Proteomes" id="UP000276223">
    <property type="component" value="Unassembled WGS sequence"/>
</dbReference>
<dbReference type="PANTHER" id="PTHR11106">
    <property type="entry name" value="GANGLIOSIDE INDUCED DIFFERENTIATION ASSOCIATED PROTEIN 2-RELATED"/>
    <property type="match status" value="1"/>
</dbReference>
<dbReference type="InterPro" id="IPR002589">
    <property type="entry name" value="Macro_dom"/>
</dbReference>
<evidence type="ECO:0000313" key="3">
    <source>
        <dbReference type="Proteomes" id="UP000276223"/>
    </source>
</evidence>
<keyword evidence="3" id="KW-1185">Reference proteome</keyword>
<evidence type="ECO:0000313" key="2">
    <source>
        <dbReference type="EMBL" id="ROR01770.1"/>
    </source>
</evidence>
<comment type="caution">
    <text evidence="2">The sequence shown here is derived from an EMBL/GenBank/DDBJ whole genome shotgun (WGS) entry which is preliminary data.</text>
</comment>
<feature type="domain" description="Macro" evidence="1">
    <location>
        <begin position="83"/>
        <end position="260"/>
    </location>
</feature>
<dbReference type="Pfam" id="PF01661">
    <property type="entry name" value="Macro"/>
    <property type="match status" value="1"/>
</dbReference>
<dbReference type="SMART" id="SM00506">
    <property type="entry name" value="A1pp"/>
    <property type="match status" value="1"/>
</dbReference>
<proteinExistence type="predicted"/>
<sequence length="260" mass="28824">MQGEVERWLKDRQRKILQDLVAQALESIPAWCRDAVRDALLHKAHLRRWEHGGFYAVVPFEDGWLPLDRAVVRLVEARAKESEGVDMERSVGDKVIMLVQGDITEMETDAIVNAANAQLVLGGGVAGAIRTKGGPEIQEECDRIGGTHVGGAVVTTGGRLKARWVIHAVGPRWGEGDEEEKLRQATLNSLRRATEKGMRSVAFPAISTGIFGFPKDLCAKIMLDTVLRFLAQEETSVERVVFCLWSPEDLNLFQETLQAL</sequence>
<dbReference type="EMBL" id="RJVA01000010">
    <property type="protein sequence ID" value="ROR01770.1"/>
    <property type="molecule type" value="Genomic_DNA"/>
</dbReference>
<gene>
    <name evidence="2" type="ORF">EDC27_0956</name>
</gene>
<reference evidence="2 3" key="1">
    <citation type="submission" date="2018-11" db="EMBL/GenBank/DDBJ databases">
        <title>Genomic Encyclopedia of Type Strains, Phase IV (KMG-IV): sequencing the most valuable type-strain genomes for metagenomic binning, comparative biology and taxonomic classification.</title>
        <authorList>
            <person name="Goeker M."/>
        </authorList>
    </citation>
    <scope>NUCLEOTIDE SEQUENCE [LARGE SCALE GENOMIC DNA]</scope>
    <source>
        <strain evidence="2 3">DSM 22027</strain>
    </source>
</reference>
<name>A0A3N1VIN4_9BACT</name>
<organism evidence="2 3">
    <name type="scientific">Desulfosoma caldarium</name>
    <dbReference type="NCBI Taxonomy" id="610254"/>
    <lineage>
        <taxon>Bacteria</taxon>
        <taxon>Pseudomonadati</taxon>
        <taxon>Thermodesulfobacteriota</taxon>
        <taxon>Syntrophobacteria</taxon>
        <taxon>Syntrophobacterales</taxon>
        <taxon>Syntrophobacteraceae</taxon>
        <taxon>Desulfosoma</taxon>
    </lineage>
</organism>
<dbReference type="PROSITE" id="PS51154">
    <property type="entry name" value="MACRO"/>
    <property type="match status" value="1"/>
</dbReference>
<dbReference type="InterPro" id="IPR043472">
    <property type="entry name" value="Macro_dom-like"/>
</dbReference>